<reference evidence="3 4" key="1">
    <citation type="journal article" date="2023" name="Hortic Res">
        <title>Pangenome of water caltrop reveals structural variations and asymmetric subgenome divergence after allopolyploidization.</title>
        <authorList>
            <person name="Zhang X."/>
            <person name="Chen Y."/>
            <person name="Wang L."/>
            <person name="Yuan Y."/>
            <person name="Fang M."/>
            <person name="Shi L."/>
            <person name="Lu R."/>
            <person name="Comes H.P."/>
            <person name="Ma Y."/>
            <person name="Chen Y."/>
            <person name="Huang G."/>
            <person name="Zhou Y."/>
            <person name="Zheng Z."/>
            <person name="Qiu Y."/>
        </authorList>
    </citation>
    <scope>NUCLEOTIDE SEQUENCE [LARGE SCALE GENOMIC DNA]</scope>
    <source>
        <tissue evidence="3">Roots</tissue>
    </source>
</reference>
<dbReference type="InterPro" id="IPR036187">
    <property type="entry name" value="DNA_mismatch_repair_MutS_sf"/>
</dbReference>
<dbReference type="EMBL" id="JAXIOK010000001">
    <property type="protein sequence ID" value="KAK4781239.1"/>
    <property type="molecule type" value="Genomic_DNA"/>
</dbReference>
<dbReference type="PANTHER" id="PTHR11361">
    <property type="entry name" value="DNA MISMATCH REPAIR PROTEIN MUTS FAMILY MEMBER"/>
    <property type="match status" value="1"/>
</dbReference>
<dbReference type="GO" id="GO:0140664">
    <property type="term" value="F:ATP-dependent DNA damage sensor activity"/>
    <property type="evidence" value="ECO:0007669"/>
    <property type="project" value="InterPro"/>
</dbReference>
<organism evidence="3 4">
    <name type="scientific">Trapa incisa</name>
    <dbReference type="NCBI Taxonomy" id="236973"/>
    <lineage>
        <taxon>Eukaryota</taxon>
        <taxon>Viridiplantae</taxon>
        <taxon>Streptophyta</taxon>
        <taxon>Embryophyta</taxon>
        <taxon>Tracheophyta</taxon>
        <taxon>Spermatophyta</taxon>
        <taxon>Magnoliopsida</taxon>
        <taxon>eudicotyledons</taxon>
        <taxon>Gunneridae</taxon>
        <taxon>Pentapetalae</taxon>
        <taxon>rosids</taxon>
        <taxon>malvids</taxon>
        <taxon>Myrtales</taxon>
        <taxon>Lythraceae</taxon>
        <taxon>Trapa</taxon>
    </lineage>
</organism>
<dbReference type="Gene3D" id="1.10.1420.10">
    <property type="match status" value="1"/>
</dbReference>
<sequence length="187" mass="20725">MPFSDPSDVMELIKSKGYFKRSPVSWNHAFDGASHSNLAISALGGLVDHLSRLMQDDILKNGDVLPCQVYKSCLRMDGQTLVNLDIFNNNADGGTSGTLYKYLDNCLTCSGKRLLRSWICHPLKDVEAINDRLNVLDDLAAKPEFMLFIAQCLRKLPDLDRLLGRAKASVQSPVSFLLPSVGNRVLK</sequence>
<dbReference type="AlphaFoldDB" id="A0AAN7LAX6"/>
<dbReference type="GO" id="GO:0006298">
    <property type="term" value="P:mismatch repair"/>
    <property type="evidence" value="ECO:0007669"/>
    <property type="project" value="InterPro"/>
</dbReference>
<evidence type="ECO:0000313" key="3">
    <source>
        <dbReference type="EMBL" id="KAK4781239.1"/>
    </source>
</evidence>
<dbReference type="Pfam" id="PF05192">
    <property type="entry name" value="MutS_III"/>
    <property type="match status" value="1"/>
</dbReference>
<evidence type="ECO:0000313" key="4">
    <source>
        <dbReference type="Proteomes" id="UP001345219"/>
    </source>
</evidence>
<dbReference type="GO" id="GO:0005524">
    <property type="term" value="F:ATP binding"/>
    <property type="evidence" value="ECO:0007669"/>
    <property type="project" value="InterPro"/>
</dbReference>
<accession>A0AAN7LAX6</accession>
<gene>
    <name evidence="3" type="ORF">SAY87_017345</name>
</gene>
<dbReference type="SUPFAM" id="SSF48334">
    <property type="entry name" value="DNA repair protein MutS, domain III"/>
    <property type="match status" value="1"/>
</dbReference>
<keyword evidence="4" id="KW-1185">Reference proteome</keyword>
<feature type="domain" description="DNA mismatch repair protein MutS core" evidence="2">
    <location>
        <begin position="79"/>
        <end position="170"/>
    </location>
</feature>
<dbReference type="InterPro" id="IPR045076">
    <property type="entry name" value="MutS"/>
</dbReference>
<dbReference type="Proteomes" id="UP001345219">
    <property type="component" value="Chromosome 13"/>
</dbReference>
<name>A0AAN7LAX6_9MYRT</name>
<comment type="similarity">
    <text evidence="1">Belongs to the DNA mismatch repair MutS family.</text>
</comment>
<dbReference type="GO" id="GO:0030983">
    <property type="term" value="F:mismatched DNA binding"/>
    <property type="evidence" value="ECO:0007669"/>
    <property type="project" value="InterPro"/>
</dbReference>
<protein>
    <recommendedName>
        <fullName evidence="2">DNA mismatch repair protein MutS core domain-containing protein</fullName>
    </recommendedName>
</protein>
<dbReference type="GO" id="GO:0032301">
    <property type="term" value="C:MutSalpha complex"/>
    <property type="evidence" value="ECO:0007669"/>
    <property type="project" value="TreeGrafter"/>
</dbReference>
<comment type="caution">
    <text evidence="3">The sequence shown here is derived from an EMBL/GenBank/DDBJ whole genome shotgun (WGS) entry which is preliminary data.</text>
</comment>
<dbReference type="PANTHER" id="PTHR11361:SF148">
    <property type="entry name" value="DNA MISMATCH REPAIR PROTEIN MSH6"/>
    <property type="match status" value="1"/>
</dbReference>
<evidence type="ECO:0000259" key="2">
    <source>
        <dbReference type="Pfam" id="PF05192"/>
    </source>
</evidence>
<proteinExistence type="inferred from homology"/>
<dbReference type="InterPro" id="IPR007696">
    <property type="entry name" value="DNA_mismatch_repair_MutS_core"/>
</dbReference>
<evidence type="ECO:0000256" key="1">
    <source>
        <dbReference type="ARBA" id="ARBA00006271"/>
    </source>
</evidence>